<keyword evidence="1" id="KW-1133">Transmembrane helix</keyword>
<evidence type="ECO:0000313" key="3">
    <source>
        <dbReference type="Proteomes" id="UP001500067"/>
    </source>
</evidence>
<evidence type="ECO:0000313" key="2">
    <source>
        <dbReference type="EMBL" id="GAA4470450.1"/>
    </source>
</evidence>
<dbReference type="EMBL" id="BAABFA010000024">
    <property type="protein sequence ID" value="GAA4470450.1"/>
    <property type="molecule type" value="Genomic_DNA"/>
</dbReference>
<reference evidence="3" key="1">
    <citation type="journal article" date="2019" name="Int. J. Syst. Evol. Microbiol.">
        <title>The Global Catalogue of Microorganisms (GCM) 10K type strain sequencing project: providing services to taxonomists for standard genome sequencing and annotation.</title>
        <authorList>
            <consortium name="The Broad Institute Genomics Platform"/>
            <consortium name="The Broad Institute Genome Sequencing Center for Infectious Disease"/>
            <person name="Wu L."/>
            <person name="Ma J."/>
        </authorList>
    </citation>
    <scope>NUCLEOTIDE SEQUENCE [LARGE SCALE GENOMIC DNA]</scope>
    <source>
        <strain evidence="3">JCM 32105</strain>
    </source>
</reference>
<proteinExistence type="predicted"/>
<feature type="transmembrane region" description="Helical" evidence="1">
    <location>
        <begin position="82"/>
        <end position="100"/>
    </location>
</feature>
<keyword evidence="1" id="KW-0472">Membrane</keyword>
<protein>
    <submittedName>
        <fullName evidence="2">Uncharacterized protein</fullName>
    </submittedName>
</protein>
<accession>A0ABP8NS15</accession>
<feature type="transmembrane region" description="Helical" evidence="1">
    <location>
        <begin position="12"/>
        <end position="30"/>
    </location>
</feature>
<evidence type="ECO:0000256" key="1">
    <source>
        <dbReference type="SAM" id="Phobius"/>
    </source>
</evidence>
<dbReference type="Proteomes" id="UP001500067">
    <property type="component" value="Unassembled WGS sequence"/>
</dbReference>
<keyword evidence="1" id="KW-0812">Transmembrane</keyword>
<sequence length="117" mass="13507">MRLSKPHYLRKPFVRISGILLFFVFLVGIMPKEYIHHAFFDHEDGVHPLYKKGEVVITEKHEHCSFLSFEFAPFVTTEQPRILFAVAAVYSGYLAPLYTYHYTSPYSIIATRGPPVA</sequence>
<name>A0ABP8NS15_9BACT</name>
<comment type="caution">
    <text evidence="2">The sequence shown here is derived from an EMBL/GenBank/DDBJ whole genome shotgun (WGS) entry which is preliminary data.</text>
</comment>
<keyword evidence="3" id="KW-1185">Reference proteome</keyword>
<gene>
    <name evidence="2" type="ORF">GCM10023093_31770</name>
</gene>
<organism evidence="2 3">
    <name type="scientific">Nemorincola caseinilytica</name>
    <dbReference type="NCBI Taxonomy" id="2054315"/>
    <lineage>
        <taxon>Bacteria</taxon>
        <taxon>Pseudomonadati</taxon>
        <taxon>Bacteroidota</taxon>
        <taxon>Chitinophagia</taxon>
        <taxon>Chitinophagales</taxon>
        <taxon>Chitinophagaceae</taxon>
        <taxon>Nemorincola</taxon>
    </lineage>
</organism>